<keyword evidence="1" id="KW-1133">Transmembrane helix</keyword>
<name>V4RWL3_9HYPH</name>
<evidence type="ECO:0000259" key="2">
    <source>
        <dbReference type="Pfam" id="PF07331"/>
    </source>
</evidence>
<feature type="transmembrane region" description="Helical" evidence="1">
    <location>
        <begin position="7"/>
        <end position="27"/>
    </location>
</feature>
<reference evidence="3 4" key="1">
    <citation type="journal article" date="2014" name="Genome Announc.">
        <title>Draft Genome Sequence of Lutibaculum baratangense Strain AMV1T, Isolated from a Mud Volcano in Andamans, India.</title>
        <authorList>
            <person name="Singh A."/>
            <person name="Sreenivas A."/>
            <person name="Sathyanarayana Reddy G."/>
            <person name="Pinnaka A.K."/>
            <person name="Shivaji S."/>
        </authorList>
    </citation>
    <scope>NUCLEOTIDE SEQUENCE [LARGE SCALE GENOMIC DNA]</scope>
    <source>
        <strain evidence="3 4">AMV1</strain>
    </source>
</reference>
<dbReference type="Proteomes" id="UP000017819">
    <property type="component" value="Unassembled WGS sequence"/>
</dbReference>
<dbReference type="RefSeq" id="WP_023430237.1">
    <property type="nucleotide sequence ID" value="NZ_AWXZ01000005.1"/>
</dbReference>
<keyword evidence="1" id="KW-0472">Membrane</keyword>
<dbReference type="EMBL" id="AWXZ01000005">
    <property type="protein sequence ID" value="ESR27385.1"/>
    <property type="molecule type" value="Genomic_DNA"/>
</dbReference>
<feature type="transmembrane region" description="Helical" evidence="1">
    <location>
        <begin position="72"/>
        <end position="105"/>
    </location>
</feature>
<dbReference type="InterPro" id="IPR009936">
    <property type="entry name" value="DUF1468"/>
</dbReference>
<dbReference type="STRING" id="631454.N177_0079"/>
<dbReference type="AlphaFoldDB" id="V4RWL3"/>
<sequence>MAWLREAFLPIIGIVYSILYIALTVGLPAESTIFPRTILTVLCILAVLIVLAEYRKRGGEAAKAAPPSQAPLVYGLAVVFVIGFWLFGFMAAAPVFLAAAMLLLGQPVVRALAVAVLLPAGIYLLFTWTFGVSL</sequence>
<accession>V4RWL3</accession>
<organism evidence="3 4">
    <name type="scientific">Lutibaculum baratangense AMV1</name>
    <dbReference type="NCBI Taxonomy" id="631454"/>
    <lineage>
        <taxon>Bacteria</taxon>
        <taxon>Pseudomonadati</taxon>
        <taxon>Pseudomonadota</taxon>
        <taxon>Alphaproteobacteria</taxon>
        <taxon>Hyphomicrobiales</taxon>
        <taxon>Tepidamorphaceae</taxon>
        <taxon>Lutibaculum</taxon>
    </lineage>
</organism>
<evidence type="ECO:0000256" key="1">
    <source>
        <dbReference type="SAM" id="Phobius"/>
    </source>
</evidence>
<dbReference type="Pfam" id="PF07331">
    <property type="entry name" value="TctB"/>
    <property type="match status" value="1"/>
</dbReference>
<evidence type="ECO:0000313" key="3">
    <source>
        <dbReference type="EMBL" id="ESR27385.1"/>
    </source>
</evidence>
<keyword evidence="1" id="KW-0812">Transmembrane</keyword>
<protein>
    <recommendedName>
        <fullName evidence="2">DUF1468 domain-containing protein</fullName>
    </recommendedName>
</protein>
<feature type="domain" description="DUF1468" evidence="2">
    <location>
        <begin position="16"/>
        <end position="134"/>
    </location>
</feature>
<proteinExistence type="predicted"/>
<evidence type="ECO:0000313" key="4">
    <source>
        <dbReference type="Proteomes" id="UP000017819"/>
    </source>
</evidence>
<comment type="caution">
    <text evidence="3">The sequence shown here is derived from an EMBL/GenBank/DDBJ whole genome shotgun (WGS) entry which is preliminary data.</text>
</comment>
<feature type="transmembrane region" description="Helical" evidence="1">
    <location>
        <begin position="33"/>
        <end position="52"/>
    </location>
</feature>
<feature type="transmembrane region" description="Helical" evidence="1">
    <location>
        <begin position="111"/>
        <end position="132"/>
    </location>
</feature>
<keyword evidence="4" id="KW-1185">Reference proteome</keyword>
<gene>
    <name evidence="3" type="ORF">N177_0079</name>
</gene>